<evidence type="ECO:0000313" key="1">
    <source>
        <dbReference type="EMBL" id="CAK9078331.1"/>
    </source>
</evidence>
<feature type="non-terminal residue" evidence="1">
    <location>
        <position position="1"/>
    </location>
</feature>
<dbReference type="EMBL" id="CAXAMM010038247">
    <property type="protein sequence ID" value="CAK9078331.1"/>
    <property type="molecule type" value="Genomic_DNA"/>
</dbReference>
<dbReference type="Proteomes" id="UP001642464">
    <property type="component" value="Unassembled WGS sequence"/>
</dbReference>
<evidence type="ECO:0000313" key="2">
    <source>
        <dbReference type="Proteomes" id="UP001642464"/>
    </source>
</evidence>
<keyword evidence="2" id="KW-1185">Reference proteome</keyword>
<reference evidence="1 2" key="1">
    <citation type="submission" date="2024-02" db="EMBL/GenBank/DDBJ databases">
        <authorList>
            <person name="Chen Y."/>
            <person name="Shah S."/>
            <person name="Dougan E. K."/>
            <person name="Thang M."/>
            <person name="Chan C."/>
        </authorList>
    </citation>
    <scope>NUCLEOTIDE SEQUENCE [LARGE SCALE GENOMIC DNA]</scope>
</reference>
<protein>
    <submittedName>
        <fullName evidence="1">Unconventional myosin-XVI</fullName>
    </submittedName>
</protein>
<accession>A0ABP0PRC4</accession>
<comment type="caution">
    <text evidence="1">The sequence shown here is derived from an EMBL/GenBank/DDBJ whole genome shotgun (WGS) entry which is preliminary data.</text>
</comment>
<proteinExistence type="predicted"/>
<sequence length="332" mass="36809">LDLLQYLSGQEALYQLMLSSVLLHRRIWGGSKSMPVGPMDFQEWSELNRGIERQGEDDVPEHVQNKIYCDITAQRVPELSAWPANQVVVPVSDIPEEALPGPGQMAEITGQKVSYSPGESVLQHRASLEGWVFVHSSALLPGSVGSECVTQVEEEIENENPCIWASLCGICLVFSSQPPGIAVPHAVVDCRHLQFLDISDEAKMITLAVKPTAPLDSLTSRRISEELVRAAKLLPDGRWEELCMYKLKMSFESAQVLDLWVRALMQKPCDAMLPDYLHSGSVLRVRKSYEGADVTDVMTSAFNGEESSRKDLPLFSADETEELHEVSFVGVL</sequence>
<gene>
    <name evidence="1" type="ORF">SCF082_LOCUS37473</name>
</gene>
<name>A0ABP0PRC4_9DINO</name>
<organism evidence="1 2">
    <name type="scientific">Durusdinium trenchii</name>
    <dbReference type="NCBI Taxonomy" id="1381693"/>
    <lineage>
        <taxon>Eukaryota</taxon>
        <taxon>Sar</taxon>
        <taxon>Alveolata</taxon>
        <taxon>Dinophyceae</taxon>
        <taxon>Suessiales</taxon>
        <taxon>Symbiodiniaceae</taxon>
        <taxon>Durusdinium</taxon>
    </lineage>
</organism>